<feature type="domain" description="Helicase C-terminal" evidence="7">
    <location>
        <begin position="330"/>
        <end position="398"/>
    </location>
</feature>
<keyword evidence="2" id="KW-0238">DNA-binding</keyword>
<keyword evidence="9" id="KW-1185">Reference proteome</keyword>
<dbReference type="GO" id="GO:0016787">
    <property type="term" value="F:hydrolase activity"/>
    <property type="evidence" value="ECO:0007669"/>
    <property type="project" value="UniProtKB-KW"/>
</dbReference>
<dbReference type="AlphaFoldDB" id="A0A9P6CXN5"/>
<dbReference type="GO" id="GO:0043138">
    <property type="term" value="F:3'-5' DNA helicase activity"/>
    <property type="evidence" value="ECO:0007669"/>
    <property type="project" value="UniProtKB-EC"/>
</dbReference>
<dbReference type="GO" id="GO:0000724">
    <property type="term" value="P:double-strand break repair via homologous recombination"/>
    <property type="evidence" value="ECO:0007669"/>
    <property type="project" value="TreeGrafter"/>
</dbReference>
<accession>A0A9P6CXN5</accession>
<dbReference type="InterPro" id="IPR027417">
    <property type="entry name" value="P-loop_NTPase"/>
</dbReference>
<gene>
    <name evidence="8" type="ORF">BDN70DRAFT_989760</name>
</gene>
<evidence type="ECO:0000256" key="3">
    <source>
        <dbReference type="ARBA" id="ARBA00023235"/>
    </source>
</evidence>
<dbReference type="InterPro" id="IPR001650">
    <property type="entry name" value="Helicase_C-like"/>
</dbReference>
<reference evidence="8" key="1">
    <citation type="submission" date="2020-11" db="EMBL/GenBank/DDBJ databases">
        <authorList>
            <consortium name="DOE Joint Genome Institute"/>
            <person name="Ahrendt S."/>
            <person name="Riley R."/>
            <person name="Andreopoulos W."/>
            <person name="Labutti K."/>
            <person name="Pangilinan J."/>
            <person name="Ruiz-Duenas F.J."/>
            <person name="Barrasa J.M."/>
            <person name="Sanchez-Garcia M."/>
            <person name="Camarero S."/>
            <person name="Miyauchi S."/>
            <person name="Serrano A."/>
            <person name="Linde D."/>
            <person name="Babiker R."/>
            <person name="Drula E."/>
            <person name="Ayuso-Fernandez I."/>
            <person name="Pacheco R."/>
            <person name="Padilla G."/>
            <person name="Ferreira P."/>
            <person name="Barriuso J."/>
            <person name="Kellner H."/>
            <person name="Castanera R."/>
            <person name="Alfaro M."/>
            <person name="Ramirez L."/>
            <person name="Pisabarro A.G."/>
            <person name="Kuo A."/>
            <person name="Tritt A."/>
            <person name="Lipzen A."/>
            <person name="He G."/>
            <person name="Yan M."/>
            <person name="Ng V."/>
            <person name="Cullen D."/>
            <person name="Martin F."/>
            <person name="Rosso M.-N."/>
            <person name="Henrissat B."/>
            <person name="Hibbett D."/>
            <person name="Martinez A.T."/>
            <person name="Grigoriev I.V."/>
        </authorList>
    </citation>
    <scope>NUCLEOTIDE SEQUENCE</scope>
    <source>
        <strain evidence="8">CIRM-BRFM 674</strain>
    </source>
</reference>
<evidence type="ECO:0000256" key="5">
    <source>
        <dbReference type="ARBA" id="ARBA00034617"/>
    </source>
</evidence>
<evidence type="ECO:0000256" key="1">
    <source>
        <dbReference type="ARBA" id="ARBA00005446"/>
    </source>
</evidence>
<keyword evidence="4" id="KW-0539">Nucleus</keyword>
<dbReference type="EMBL" id="MU155145">
    <property type="protein sequence ID" value="KAF9484311.1"/>
    <property type="molecule type" value="Genomic_DNA"/>
</dbReference>
<dbReference type="GO" id="GO:0003677">
    <property type="term" value="F:DNA binding"/>
    <property type="evidence" value="ECO:0007669"/>
    <property type="project" value="UniProtKB-KW"/>
</dbReference>
<dbReference type="Proteomes" id="UP000807469">
    <property type="component" value="Unassembled WGS sequence"/>
</dbReference>
<comment type="catalytic activity">
    <reaction evidence="5">
        <text>Couples ATP hydrolysis with the unwinding of duplex DNA by translocating in the 3'-5' direction.</text>
        <dbReference type="EC" id="5.6.2.4"/>
    </reaction>
</comment>
<dbReference type="EC" id="5.6.2.4" evidence="6"/>
<sequence>MTRRIAAGAGRAQIVPHILILEEWLQFFRTSSSADIEEVCVAITDLHARLPEDYLAGLEYDHRTICLRGSLVCWSVTSGSYVMQKMQLQTVLSGRLRRDTLTFAGTGSGKSLPIAILILRDNPLEFRVTITISPLKRLQTSQEQDFNTRYGIRTFAINDDRPRDDAWWAKNIYSKKGSFKSPEYQKLLTRINVDEAHFFVTAGFALYVLPAFRPAWGHLSELKTMLLQSVSWQEFSATFPEHIKVHIINKLLKHPFDFVHQTSNRPNIMYATHAVPGKLDDTANYECFLTTPFDLQSQPHIPIFVDDKTLTAKISNHPESCLPEEYRGTGVIKHYHSAMSKLYLEQTHADFVSPTGTCKILITTSGQSVGVDFPNVKIVCTVDLPSTIVDALQRGGRANTRKALTLIVLAPN</sequence>
<comment type="similarity">
    <text evidence="1">Belongs to the helicase family. RecQ subfamily.</text>
</comment>
<dbReference type="SUPFAM" id="SSF52540">
    <property type="entry name" value="P-loop containing nucleoside triphosphate hydrolases"/>
    <property type="match status" value="2"/>
</dbReference>
<evidence type="ECO:0000313" key="9">
    <source>
        <dbReference type="Proteomes" id="UP000807469"/>
    </source>
</evidence>
<dbReference type="PANTHER" id="PTHR13710:SF153">
    <property type="entry name" value="RECQ-LIKE DNA HELICASE BLM"/>
    <property type="match status" value="1"/>
</dbReference>
<evidence type="ECO:0000256" key="6">
    <source>
        <dbReference type="ARBA" id="ARBA00034808"/>
    </source>
</evidence>
<organism evidence="8 9">
    <name type="scientific">Pholiota conissans</name>
    <dbReference type="NCBI Taxonomy" id="109636"/>
    <lineage>
        <taxon>Eukaryota</taxon>
        <taxon>Fungi</taxon>
        <taxon>Dikarya</taxon>
        <taxon>Basidiomycota</taxon>
        <taxon>Agaricomycotina</taxon>
        <taxon>Agaricomycetes</taxon>
        <taxon>Agaricomycetidae</taxon>
        <taxon>Agaricales</taxon>
        <taxon>Agaricineae</taxon>
        <taxon>Strophariaceae</taxon>
        <taxon>Pholiota</taxon>
    </lineage>
</organism>
<dbReference type="OrthoDB" id="5952536at2759"/>
<dbReference type="GO" id="GO:0009378">
    <property type="term" value="F:four-way junction helicase activity"/>
    <property type="evidence" value="ECO:0007669"/>
    <property type="project" value="TreeGrafter"/>
</dbReference>
<evidence type="ECO:0000256" key="2">
    <source>
        <dbReference type="ARBA" id="ARBA00023125"/>
    </source>
</evidence>
<evidence type="ECO:0000259" key="7">
    <source>
        <dbReference type="Pfam" id="PF00271"/>
    </source>
</evidence>
<comment type="caution">
    <text evidence="8">The sequence shown here is derived from an EMBL/GenBank/DDBJ whole genome shotgun (WGS) entry which is preliminary data.</text>
</comment>
<protein>
    <recommendedName>
        <fullName evidence="6">DNA 3'-5' helicase</fullName>
        <ecNumber evidence="6">5.6.2.4</ecNumber>
    </recommendedName>
</protein>
<keyword evidence="8" id="KW-0378">Hydrolase</keyword>
<dbReference type="GO" id="GO:0005634">
    <property type="term" value="C:nucleus"/>
    <property type="evidence" value="ECO:0007669"/>
    <property type="project" value="TreeGrafter"/>
</dbReference>
<dbReference type="Gene3D" id="3.40.50.300">
    <property type="entry name" value="P-loop containing nucleotide triphosphate hydrolases"/>
    <property type="match status" value="2"/>
</dbReference>
<evidence type="ECO:0000313" key="8">
    <source>
        <dbReference type="EMBL" id="KAF9484311.1"/>
    </source>
</evidence>
<proteinExistence type="inferred from homology"/>
<dbReference type="Pfam" id="PF00271">
    <property type="entry name" value="Helicase_C"/>
    <property type="match status" value="1"/>
</dbReference>
<dbReference type="GO" id="GO:0005694">
    <property type="term" value="C:chromosome"/>
    <property type="evidence" value="ECO:0007669"/>
    <property type="project" value="TreeGrafter"/>
</dbReference>
<name>A0A9P6CXN5_9AGAR</name>
<dbReference type="GO" id="GO:0005737">
    <property type="term" value="C:cytoplasm"/>
    <property type="evidence" value="ECO:0007669"/>
    <property type="project" value="TreeGrafter"/>
</dbReference>
<dbReference type="PANTHER" id="PTHR13710">
    <property type="entry name" value="DNA HELICASE RECQ FAMILY MEMBER"/>
    <property type="match status" value="1"/>
</dbReference>
<evidence type="ECO:0000256" key="4">
    <source>
        <dbReference type="ARBA" id="ARBA00023242"/>
    </source>
</evidence>
<keyword evidence="3" id="KW-0413">Isomerase</keyword>